<keyword evidence="5" id="KW-0997">Cell inner membrane</keyword>
<accession>A0A1B4V3S9</accession>
<evidence type="ECO:0000313" key="13">
    <source>
        <dbReference type="EMBL" id="BAU48196.1"/>
    </source>
</evidence>
<name>A0A1B4V3S9_9GAMM</name>
<dbReference type="InterPro" id="IPR022346">
    <property type="entry name" value="T2SS_GspH"/>
</dbReference>
<evidence type="ECO:0000256" key="3">
    <source>
        <dbReference type="ARBA" id="ARBA00022475"/>
    </source>
</evidence>
<feature type="transmembrane region" description="Helical" evidence="11">
    <location>
        <begin position="12"/>
        <end position="36"/>
    </location>
</feature>
<feature type="domain" description="General secretion pathway GspH" evidence="12">
    <location>
        <begin position="50"/>
        <end position="153"/>
    </location>
</feature>
<proteinExistence type="inferred from homology"/>
<keyword evidence="8 11" id="KW-0472">Membrane</keyword>
<dbReference type="Proteomes" id="UP000218899">
    <property type="component" value="Chromosome"/>
</dbReference>
<evidence type="ECO:0000256" key="10">
    <source>
        <dbReference type="ARBA" id="ARBA00030775"/>
    </source>
</evidence>
<keyword evidence="3" id="KW-1003">Cell membrane</keyword>
<dbReference type="GO" id="GO:0015628">
    <property type="term" value="P:protein secretion by the type II secretion system"/>
    <property type="evidence" value="ECO:0007669"/>
    <property type="project" value="InterPro"/>
</dbReference>
<evidence type="ECO:0000256" key="9">
    <source>
        <dbReference type="ARBA" id="ARBA00025772"/>
    </source>
</evidence>
<organism evidence="13 14">
    <name type="scientific">Sulfurifustis variabilis</name>
    <dbReference type="NCBI Taxonomy" id="1675686"/>
    <lineage>
        <taxon>Bacteria</taxon>
        <taxon>Pseudomonadati</taxon>
        <taxon>Pseudomonadota</taxon>
        <taxon>Gammaproteobacteria</taxon>
        <taxon>Acidiferrobacterales</taxon>
        <taxon>Acidiferrobacteraceae</taxon>
        <taxon>Sulfurifustis</taxon>
    </lineage>
</organism>
<evidence type="ECO:0000313" key="14">
    <source>
        <dbReference type="Proteomes" id="UP000218899"/>
    </source>
</evidence>
<evidence type="ECO:0000256" key="2">
    <source>
        <dbReference type="ARBA" id="ARBA00021549"/>
    </source>
</evidence>
<dbReference type="Gene3D" id="3.55.40.10">
    <property type="entry name" value="minor pseudopilin epsh domain"/>
    <property type="match status" value="1"/>
</dbReference>
<dbReference type="GO" id="GO:0005886">
    <property type="term" value="C:plasma membrane"/>
    <property type="evidence" value="ECO:0007669"/>
    <property type="project" value="UniProtKB-SubCell"/>
</dbReference>
<evidence type="ECO:0000256" key="4">
    <source>
        <dbReference type="ARBA" id="ARBA00022481"/>
    </source>
</evidence>
<keyword evidence="6 11" id="KW-0812">Transmembrane</keyword>
<evidence type="ECO:0000256" key="7">
    <source>
        <dbReference type="ARBA" id="ARBA00022989"/>
    </source>
</evidence>
<evidence type="ECO:0000256" key="6">
    <source>
        <dbReference type="ARBA" id="ARBA00022692"/>
    </source>
</evidence>
<dbReference type="InterPro" id="IPR012902">
    <property type="entry name" value="N_methyl_site"/>
</dbReference>
<sequence>MSRAGAVRRPGSAGFTLIELAVVMLLLVIILGMVGVNLTRGPSDIVRDEGQRLALLLQTAQQEAILEGRFYAFAPTSNGYEFLRLDDAGRLAPLAAGDPLGPRTLPGSMTLELADTVRATEDDEVPLVIFDPSGALSRFTVVLEAQEAIWYVQATGDGKIRSAATPERDET</sequence>
<dbReference type="InterPro" id="IPR045584">
    <property type="entry name" value="Pilin-like"/>
</dbReference>
<dbReference type="Pfam" id="PF12019">
    <property type="entry name" value="GspH"/>
    <property type="match status" value="1"/>
</dbReference>
<evidence type="ECO:0000259" key="12">
    <source>
        <dbReference type="Pfam" id="PF12019"/>
    </source>
</evidence>
<dbReference type="PROSITE" id="PS00409">
    <property type="entry name" value="PROKAR_NTER_METHYL"/>
    <property type="match status" value="1"/>
</dbReference>
<dbReference type="EMBL" id="AP014936">
    <property type="protein sequence ID" value="BAU48196.1"/>
    <property type="molecule type" value="Genomic_DNA"/>
</dbReference>
<evidence type="ECO:0000256" key="8">
    <source>
        <dbReference type="ARBA" id="ARBA00023136"/>
    </source>
</evidence>
<keyword evidence="4" id="KW-0488">Methylation</keyword>
<comment type="subcellular location">
    <subcellularLocation>
        <location evidence="1">Cell inner membrane</location>
        <topology evidence="1">Single-pass membrane protein</topology>
    </subcellularLocation>
</comment>
<evidence type="ECO:0000256" key="1">
    <source>
        <dbReference type="ARBA" id="ARBA00004377"/>
    </source>
</evidence>
<evidence type="ECO:0000256" key="5">
    <source>
        <dbReference type="ARBA" id="ARBA00022519"/>
    </source>
</evidence>
<comment type="similarity">
    <text evidence="9">Belongs to the GSP H family.</text>
</comment>
<dbReference type="Pfam" id="PF07963">
    <property type="entry name" value="N_methyl"/>
    <property type="match status" value="1"/>
</dbReference>
<dbReference type="KEGG" id="sva:SVA_1636"/>
<keyword evidence="7 11" id="KW-1133">Transmembrane helix</keyword>
<protein>
    <recommendedName>
        <fullName evidence="2">Type II secretion system protein H</fullName>
    </recommendedName>
    <alternativeName>
        <fullName evidence="10">General secretion pathway protein H</fullName>
    </alternativeName>
</protein>
<keyword evidence="14" id="KW-1185">Reference proteome</keyword>
<dbReference type="AlphaFoldDB" id="A0A1B4V3S9"/>
<evidence type="ECO:0000256" key="11">
    <source>
        <dbReference type="SAM" id="Phobius"/>
    </source>
</evidence>
<gene>
    <name evidence="13" type="ORF">SVA_1636</name>
</gene>
<dbReference type="SUPFAM" id="SSF54523">
    <property type="entry name" value="Pili subunits"/>
    <property type="match status" value="1"/>
</dbReference>
<dbReference type="GO" id="GO:0015627">
    <property type="term" value="C:type II protein secretion system complex"/>
    <property type="evidence" value="ECO:0007669"/>
    <property type="project" value="InterPro"/>
</dbReference>
<dbReference type="NCBIfam" id="TIGR02532">
    <property type="entry name" value="IV_pilin_GFxxxE"/>
    <property type="match status" value="1"/>
</dbReference>
<reference evidence="13 14" key="1">
    <citation type="submission" date="2015-08" db="EMBL/GenBank/DDBJ databases">
        <title>Complete genome sequence of Sulfurifustis variabilis.</title>
        <authorList>
            <person name="Miura A."/>
            <person name="Kojima H."/>
            <person name="Fukui M."/>
        </authorList>
    </citation>
    <scope>NUCLEOTIDE SEQUENCE [LARGE SCALE GENOMIC DNA]</scope>
    <source>
        <strain evidence="14">skN76</strain>
    </source>
</reference>